<dbReference type="Pfam" id="PF00379">
    <property type="entry name" value="Chitin_bind_4"/>
    <property type="match status" value="1"/>
</dbReference>
<dbReference type="AlphaFoldDB" id="A0A922I6B2"/>
<keyword evidence="3" id="KW-0472">Membrane</keyword>
<feature type="transmembrane region" description="Helical" evidence="3">
    <location>
        <begin position="12"/>
        <end position="43"/>
    </location>
</feature>
<feature type="compositionally biased region" description="Low complexity" evidence="2">
    <location>
        <begin position="106"/>
        <end position="160"/>
    </location>
</feature>
<keyword evidence="3" id="KW-0812">Transmembrane</keyword>
<dbReference type="Proteomes" id="UP000790347">
    <property type="component" value="Unassembled WGS sequence"/>
</dbReference>
<feature type="region of interest" description="Disordered" evidence="2">
    <location>
        <begin position="472"/>
        <end position="530"/>
    </location>
</feature>
<keyword evidence="1" id="KW-0193">Cuticle</keyword>
<dbReference type="GO" id="GO:0008010">
    <property type="term" value="F:structural constituent of chitin-based larval cuticle"/>
    <property type="evidence" value="ECO:0007669"/>
    <property type="project" value="TreeGrafter"/>
</dbReference>
<evidence type="ECO:0000313" key="5">
    <source>
        <dbReference type="Proteomes" id="UP000790347"/>
    </source>
</evidence>
<protein>
    <submittedName>
        <fullName evidence="4">Uncharacterized protein</fullName>
    </submittedName>
</protein>
<reference evidence="4" key="2">
    <citation type="journal article" date="2022" name="Res Sq">
        <title>Comparative Genomics Reveals Insights into the Divergent Evolution of Astigmatic Mites and Household Pest Adaptations.</title>
        <authorList>
            <person name="Xiong Q."/>
            <person name="Wan A.T.-Y."/>
            <person name="Liu X.-Y."/>
            <person name="Fung C.S.-H."/>
            <person name="Xiao X."/>
            <person name="Malainual N."/>
            <person name="Hou J."/>
            <person name="Wang L."/>
            <person name="Wang M."/>
            <person name="Yang K."/>
            <person name="Cui Y."/>
            <person name="Leung E."/>
            <person name="Nong W."/>
            <person name="Shin S.-K."/>
            <person name="Au S."/>
            <person name="Jeong K.Y."/>
            <person name="Chew F.T."/>
            <person name="Hui J."/>
            <person name="Leung T.F."/>
            <person name="Tungtrongchitr A."/>
            <person name="Zhong N."/>
            <person name="Liu Z."/>
            <person name="Tsui S."/>
        </authorList>
    </citation>
    <scope>NUCLEOTIDE SEQUENCE</scope>
    <source>
        <strain evidence="4">Derf</strain>
        <tissue evidence="4">Whole organism</tissue>
    </source>
</reference>
<dbReference type="EMBL" id="ASGP02000002">
    <property type="protein sequence ID" value="KAH9520844.1"/>
    <property type="molecule type" value="Genomic_DNA"/>
</dbReference>
<evidence type="ECO:0000256" key="3">
    <source>
        <dbReference type="SAM" id="Phobius"/>
    </source>
</evidence>
<feature type="non-terminal residue" evidence="4">
    <location>
        <position position="1"/>
    </location>
</feature>
<feature type="region of interest" description="Disordered" evidence="2">
    <location>
        <begin position="217"/>
        <end position="250"/>
    </location>
</feature>
<dbReference type="PROSITE" id="PS51155">
    <property type="entry name" value="CHIT_BIND_RR_2"/>
    <property type="match status" value="1"/>
</dbReference>
<feature type="compositionally biased region" description="Pro residues" evidence="2">
    <location>
        <begin position="516"/>
        <end position="528"/>
    </location>
</feature>
<comment type="caution">
    <text evidence="4">The sequence shown here is derived from an EMBL/GenBank/DDBJ whole genome shotgun (WGS) entry which is preliminary data.</text>
</comment>
<dbReference type="InterPro" id="IPR000618">
    <property type="entry name" value="Insect_cuticle"/>
</dbReference>
<sequence>KSFIISVRVYFFFTVTYIANHIIIMEILPLITTVLLATILVLITPNNAFMFEDNDILDGVESSAPGVAIIYPRAIGPDIPNDSAQQHIDTFDDPLEAKESETVTDTVAAPVSSVESTTVESSSTTTTTTTIPSESTSASETETTVSNNTAETTTAEPTTVLPADLELPASASAPTSVYVPRPSESSESSARIPPGAVPAIPRPAINRVWHFNNRGVNSDAAWSRNDRDSEAVESSPSPVYASARNSPIRPATGPVFVRKPVFAAEPPAAANSLTADGDLAVGEYTGNNQRNLYYPEINRINAPVTTSASVSSSASASASSSSSSSSSSNNAFQASASNINAAYGTKGGDYHVQPSPFLGNTWQPSFVPSSPVKAVRKVVKSSKTFQQQPQIEDDRSQGFHSSQHPYRVRVVVQPNIKSPVQSVQTNYFERIQDSRSNAAASASAASSASSYSKTNQIADQKEYVQVNTKIIRPLGTKTPPPPPPAPIKTLPPPPPPPAAAIKSPPRPAPIRQQIKTPPPPPPPAPIKSPPRAAIRAPVFEQEYEQQHIEEHNPEPEPYSFNFNVNDDSGNGQFRREEGDRNGVVRGSYGYTDAWGLYRIVDYVADKNGFRATIRTNEPGLVERNPVTNEVDNPAHIQVAAEDTPAKVVELMRLKKPQNSLI</sequence>
<dbReference type="InterPro" id="IPR050468">
    <property type="entry name" value="Cuticle_Struct_Prot"/>
</dbReference>
<keyword evidence="3" id="KW-1133">Transmembrane helix</keyword>
<feature type="region of interest" description="Disordered" evidence="2">
    <location>
        <begin position="382"/>
        <end position="401"/>
    </location>
</feature>
<feature type="compositionally biased region" description="Pro residues" evidence="2">
    <location>
        <begin position="478"/>
        <end position="508"/>
    </location>
</feature>
<feature type="region of interest" description="Disordered" evidence="2">
    <location>
        <begin position="99"/>
        <end position="197"/>
    </location>
</feature>
<organism evidence="4 5">
    <name type="scientific">Dermatophagoides farinae</name>
    <name type="common">American house dust mite</name>
    <dbReference type="NCBI Taxonomy" id="6954"/>
    <lineage>
        <taxon>Eukaryota</taxon>
        <taxon>Metazoa</taxon>
        <taxon>Ecdysozoa</taxon>
        <taxon>Arthropoda</taxon>
        <taxon>Chelicerata</taxon>
        <taxon>Arachnida</taxon>
        <taxon>Acari</taxon>
        <taxon>Acariformes</taxon>
        <taxon>Sarcoptiformes</taxon>
        <taxon>Astigmata</taxon>
        <taxon>Psoroptidia</taxon>
        <taxon>Analgoidea</taxon>
        <taxon>Pyroglyphidae</taxon>
        <taxon>Dermatophagoidinae</taxon>
        <taxon>Dermatophagoides</taxon>
    </lineage>
</organism>
<dbReference type="GO" id="GO:0062129">
    <property type="term" value="C:chitin-based extracellular matrix"/>
    <property type="evidence" value="ECO:0007669"/>
    <property type="project" value="TreeGrafter"/>
</dbReference>
<dbReference type="PANTHER" id="PTHR10380">
    <property type="entry name" value="CUTICLE PROTEIN"/>
    <property type="match status" value="1"/>
</dbReference>
<keyword evidence="5" id="KW-1185">Reference proteome</keyword>
<evidence type="ECO:0000256" key="1">
    <source>
        <dbReference type="PROSITE-ProRule" id="PRU00497"/>
    </source>
</evidence>
<name>A0A922I6B2_DERFA</name>
<accession>A0A922I6B2</accession>
<gene>
    <name evidence="4" type="ORF">DERF_004528</name>
</gene>
<evidence type="ECO:0000313" key="4">
    <source>
        <dbReference type="EMBL" id="KAH9520844.1"/>
    </source>
</evidence>
<proteinExistence type="predicted"/>
<evidence type="ECO:0000256" key="2">
    <source>
        <dbReference type="SAM" id="MobiDB-lite"/>
    </source>
</evidence>
<reference evidence="4" key="1">
    <citation type="submission" date="2013-05" db="EMBL/GenBank/DDBJ databases">
        <authorList>
            <person name="Yim A.K.Y."/>
            <person name="Chan T.F."/>
            <person name="Ji K.M."/>
            <person name="Liu X.Y."/>
            <person name="Zhou J.W."/>
            <person name="Li R.Q."/>
            <person name="Yang K.Y."/>
            <person name="Li J."/>
            <person name="Li M."/>
            <person name="Law P.T.W."/>
            <person name="Wu Y.L."/>
            <person name="Cai Z.L."/>
            <person name="Qin H."/>
            <person name="Bao Y."/>
            <person name="Leung R.K.K."/>
            <person name="Ng P.K.S."/>
            <person name="Zou J."/>
            <person name="Zhong X.J."/>
            <person name="Ran P.X."/>
            <person name="Zhong N.S."/>
            <person name="Liu Z.G."/>
            <person name="Tsui S.K.W."/>
        </authorList>
    </citation>
    <scope>NUCLEOTIDE SEQUENCE</scope>
    <source>
        <strain evidence="4">Derf</strain>
        <tissue evidence="4">Whole organism</tissue>
    </source>
</reference>